<dbReference type="PANTHER" id="PTHR21600">
    <property type="entry name" value="MITOCHONDRIAL RNA PSEUDOURIDINE SYNTHASE"/>
    <property type="match status" value="1"/>
</dbReference>
<organism evidence="9 10">
    <name type="scientific">Helicobacter cappadocius</name>
    <dbReference type="NCBI Taxonomy" id="3063998"/>
    <lineage>
        <taxon>Bacteria</taxon>
        <taxon>Pseudomonadati</taxon>
        <taxon>Campylobacterota</taxon>
        <taxon>Epsilonproteobacteria</taxon>
        <taxon>Campylobacterales</taxon>
        <taxon>Helicobacteraceae</taxon>
        <taxon>Helicobacter</taxon>
    </lineage>
</organism>
<evidence type="ECO:0000313" key="10">
    <source>
        <dbReference type="Proteomes" id="UP001177258"/>
    </source>
</evidence>
<dbReference type="InterPro" id="IPR020103">
    <property type="entry name" value="PsdUridine_synth_cat_dom_sf"/>
</dbReference>
<dbReference type="CDD" id="cd00165">
    <property type="entry name" value="S4"/>
    <property type="match status" value="1"/>
</dbReference>
<reference evidence="8 10" key="3">
    <citation type="journal article" date="2024" name="Syst. Appl. Microbiol.">
        <title>Helicobacter cappadocius sp. nov., from lizards: The first psychrotrophic Helicobacter species.</title>
        <authorList>
            <person name="Aydin F."/>
            <person name="Tarhane S."/>
            <person name="Karakaya E."/>
            <person name="Abay S."/>
            <person name="Kayman T."/>
            <person name="Guran O."/>
            <person name="Bozkurt E."/>
            <person name="Uzum N."/>
            <person name="Avci A."/>
            <person name="Olgun K."/>
            <person name="Jablonski D."/>
            <person name="Guran C."/>
            <person name="Burcin Saticioglu I."/>
        </authorList>
    </citation>
    <scope>NUCLEOTIDE SEQUENCE [LARGE SCALE GENOMIC DNA]</scope>
    <source>
        <strain evidence="8">Faydin-H75</strain>
        <strain evidence="10">faydin-H76</strain>
    </source>
</reference>
<dbReference type="SUPFAM" id="SSF55120">
    <property type="entry name" value="Pseudouridine synthase"/>
    <property type="match status" value="1"/>
</dbReference>
<comment type="caution">
    <text evidence="9">The sequence shown here is derived from an EMBL/GenBank/DDBJ whole genome shotgun (WGS) entry which is preliminary data.</text>
</comment>
<comment type="function">
    <text evidence="6">Responsible for synthesis of pseudouridine from uracil.</text>
</comment>
<dbReference type="SUPFAM" id="SSF55174">
    <property type="entry name" value="Alpha-L RNA-binding motif"/>
    <property type="match status" value="1"/>
</dbReference>
<evidence type="ECO:0000259" key="7">
    <source>
        <dbReference type="SMART" id="SM00363"/>
    </source>
</evidence>
<sequence>MKALFEVEYPIKRVDTFLSQRLDIPKNQITHLIKNSLVFINDKPCKKGGENLVLGDKVAIFDPILDLSEQKRSYIDIDISIIYEDSEVLVLNKPPFVVVHNAPSVKEPTLVDWLKSKGFSLSTLSGEQRFGIVHRLDKETSGAIVIAKTNNAHTKLSDQLQSREMGRYYLAIIDGRLGERKTIECQIGRNPNNRLKMISLDRIRQKNIPSRHSKSDFVPLLGGKNGDMELIGAKLYTGRTHQIRVHLESISRHIIGDKLYGYRGNDNIRVMLHAYLMYFIHPSTGKKMFFKAPVFDDMLEFLNQNFDKAGLDEVIAEDFILHRFNTCSPH</sequence>
<evidence type="ECO:0000256" key="4">
    <source>
        <dbReference type="PIRSR" id="PIRSR606225-1"/>
    </source>
</evidence>
<evidence type="ECO:0000256" key="6">
    <source>
        <dbReference type="RuleBase" id="RU362028"/>
    </source>
</evidence>
<dbReference type="Proteomes" id="UP001177258">
    <property type="component" value="Unassembled WGS sequence"/>
</dbReference>
<dbReference type="InterPro" id="IPR050188">
    <property type="entry name" value="RluA_PseudoU_synthase"/>
</dbReference>
<protein>
    <recommendedName>
        <fullName evidence="6">Pseudouridine synthase</fullName>
        <ecNumber evidence="6">5.4.99.-</ecNumber>
    </recommendedName>
</protein>
<name>A0AA90PLH3_9HELI</name>
<dbReference type="Pfam" id="PF00849">
    <property type="entry name" value="PseudoU_synth_2"/>
    <property type="match status" value="1"/>
</dbReference>
<dbReference type="GO" id="GO:0120159">
    <property type="term" value="F:rRNA pseudouridine synthase activity"/>
    <property type="evidence" value="ECO:0007669"/>
    <property type="project" value="UniProtKB-ARBA"/>
</dbReference>
<dbReference type="NCBIfam" id="TIGR00005">
    <property type="entry name" value="rluA_subfam"/>
    <property type="match status" value="1"/>
</dbReference>
<proteinExistence type="inferred from homology"/>
<gene>
    <name evidence="8" type="ORF">Q5I04_05620</name>
    <name evidence="9" type="ORF">Q5I06_06145</name>
</gene>
<dbReference type="EMBL" id="JAUYZK010000008">
    <property type="protein sequence ID" value="MDP2539349.1"/>
    <property type="molecule type" value="Genomic_DNA"/>
</dbReference>
<comment type="catalytic activity">
    <reaction evidence="1 6">
        <text>a uridine in RNA = a pseudouridine in RNA</text>
        <dbReference type="Rhea" id="RHEA:48348"/>
        <dbReference type="Rhea" id="RHEA-COMP:12068"/>
        <dbReference type="Rhea" id="RHEA-COMP:12069"/>
        <dbReference type="ChEBI" id="CHEBI:65314"/>
        <dbReference type="ChEBI" id="CHEBI:65315"/>
    </reaction>
</comment>
<accession>A0AA90PLH3</accession>
<evidence type="ECO:0000313" key="8">
    <source>
        <dbReference type="EMBL" id="MDO7253387.1"/>
    </source>
</evidence>
<dbReference type="GO" id="GO:0000455">
    <property type="term" value="P:enzyme-directed rRNA pseudouridine synthesis"/>
    <property type="evidence" value="ECO:0007669"/>
    <property type="project" value="UniProtKB-ARBA"/>
</dbReference>
<reference evidence="8" key="2">
    <citation type="submission" date="2023-07" db="EMBL/GenBank/DDBJ databases">
        <authorList>
            <person name="Aydin F."/>
            <person name="Tarhane S."/>
            <person name="Saticioglu I.B."/>
            <person name="Karakaya E."/>
            <person name="Abay S."/>
            <person name="Guran O."/>
            <person name="Bozkurt E."/>
            <person name="Uzum N."/>
            <person name="Olgun K."/>
            <person name="Jablonski D."/>
        </authorList>
    </citation>
    <scope>NUCLEOTIDE SEQUENCE</scope>
    <source>
        <strain evidence="8">Faydin-H75</strain>
    </source>
</reference>
<reference evidence="9 11" key="1">
    <citation type="submission" date="2023-07" db="EMBL/GenBank/DDBJ databases">
        <title>Unpublished Manusciprt.</title>
        <authorList>
            <person name="Aydin F."/>
            <person name="Tarhane S."/>
            <person name="Saticioglu I.B."/>
            <person name="Karakaya E."/>
            <person name="Abay S."/>
            <person name="Guran O."/>
            <person name="Bozkurt E."/>
            <person name="Uzum N."/>
            <person name="Olgun K."/>
            <person name="Jablonski D."/>
        </authorList>
    </citation>
    <scope>NUCLEOTIDE SEQUENCE</scope>
    <source>
        <strain evidence="11">faydin-H75</strain>
        <strain evidence="9">Faydin-H76</strain>
    </source>
</reference>
<comment type="similarity">
    <text evidence="2 6">Belongs to the pseudouridine synthase RluA family.</text>
</comment>
<dbReference type="PROSITE" id="PS01129">
    <property type="entry name" value="PSI_RLU"/>
    <property type="match status" value="1"/>
</dbReference>
<dbReference type="InterPro" id="IPR036986">
    <property type="entry name" value="S4_RNA-bd_sf"/>
</dbReference>
<evidence type="ECO:0000256" key="5">
    <source>
        <dbReference type="PROSITE-ProRule" id="PRU00182"/>
    </source>
</evidence>
<dbReference type="InterPro" id="IPR002942">
    <property type="entry name" value="S4_RNA-bd"/>
</dbReference>
<dbReference type="InterPro" id="IPR006225">
    <property type="entry name" value="PsdUridine_synth_RluC/D"/>
</dbReference>
<dbReference type="Gene3D" id="3.10.290.10">
    <property type="entry name" value="RNA-binding S4 domain"/>
    <property type="match status" value="1"/>
</dbReference>
<dbReference type="EC" id="5.4.99.-" evidence="6"/>
<dbReference type="Proteomes" id="UP001240777">
    <property type="component" value="Unassembled WGS sequence"/>
</dbReference>
<dbReference type="InterPro" id="IPR006224">
    <property type="entry name" value="PsdUridine_synth_RluA-like_CS"/>
</dbReference>
<dbReference type="Gene3D" id="3.30.2350.10">
    <property type="entry name" value="Pseudouridine synthase"/>
    <property type="match status" value="1"/>
</dbReference>
<dbReference type="PROSITE" id="PS50889">
    <property type="entry name" value="S4"/>
    <property type="match status" value="1"/>
</dbReference>
<dbReference type="CDD" id="cd02869">
    <property type="entry name" value="PseudoU_synth_RluA_like"/>
    <property type="match status" value="1"/>
</dbReference>
<feature type="active site" evidence="4">
    <location>
        <position position="137"/>
    </location>
</feature>
<keyword evidence="11" id="KW-1185">Reference proteome</keyword>
<keyword evidence="5" id="KW-0694">RNA-binding</keyword>
<evidence type="ECO:0000256" key="1">
    <source>
        <dbReference type="ARBA" id="ARBA00000073"/>
    </source>
</evidence>
<feature type="domain" description="RNA-binding S4" evidence="7">
    <location>
        <begin position="12"/>
        <end position="69"/>
    </location>
</feature>
<dbReference type="PANTHER" id="PTHR21600:SF44">
    <property type="entry name" value="RIBOSOMAL LARGE SUBUNIT PSEUDOURIDINE SYNTHASE D"/>
    <property type="match status" value="1"/>
</dbReference>
<dbReference type="InterPro" id="IPR006145">
    <property type="entry name" value="PsdUridine_synth_RsuA/RluA"/>
</dbReference>
<evidence type="ECO:0000256" key="2">
    <source>
        <dbReference type="ARBA" id="ARBA00010876"/>
    </source>
</evidence>
<evidence type="ECO:0000313" key="9">
    <source>
        <dbReference type="EMBL" id="MDP2539349.1"/>
    </source>
</evidence>
<dbReference type="EMBL" id="JAUPEV010000008">
    <property type="protein sequence ID" value="MDO7253387.1"/>
    <property type="molecule type" value="Genomic_DNA"/>
</dbReference>
<keyword evidence="3 6" id="KW-0413">Isomerase</keyword>
<evidence type="ECO:0000313" key="11">
    <source>
        <dbReference type="Proteomes" id="UP001240777"/>
    </source>
</evidence>
<dbReference type="SMART" id="SM00363">
    <property type="entry name" value="S4"/>
    <property type="match status" value="1"/>
</dbReference>
<evidence type="ECO:0000256" key="3">
    <source>
        <dbReference type="ARBA" id="ARBA00023235"/>
    </source>
</evidence>
<dbReference type="RefSeq" id="WP_305517232.1">
    <property type="nucleotide sequence ID" value="NZ_JAUPEV010000008.1"/>
</dbReference>
<dbReference type="AlphaFoldDB" id="A0AA90PLH3"/>
<dbReference type="GO" id="GO:0003723">
    <property type="term" value="F:RNA binding"/>
    <property type="evidence" value="ECO:0007669"/>
    <property type="project" value="UniProtKB-KW"/>
</dbReference>